<dbReference type="EC" id="4.2.1.20" evidence="3"/>
<evidence type="ECO:0000256" key="2">
    <source>
        <dbReference type="SAM" id="SignalP"/>
    </source>
</evidence>
<feature type="chain" id="PRO_5002081323" evidence="2">
    <location>
        <begin position="23"/>
        <end position="177"/>
    </location>
</feature>
<dbReference type="RefSeq" id="WP_043146134.1">
    <property type="nucleotide sequence ID" value="NZ_JSUQ01000026.1"/>
</dbReference>
<organism evidence="3 4">
    <name type="scientific">Mameliella alba</name>
    <dbReference type="NCBI Taxonomy" id="561184"/>
    <lineage>
        <taxon>Bacteria</taxon>
        <taxon>Pseudomonadati</taxon>
        <taxon>Pseudomonadota</taxon>
        <taxon>Alphaproteobacteria</taxon>
        <taxon>Rhodobacterales</taxon>
        <taxon>Roseobacteraceae</taxon>
        <taxon>Mameliella</taxon>
    </lineage>
</organism>
<feature type="signal peptide" evidence="2">
    <location>
        <begin position="1"/>
        <end position="22"/>
    </location>
</feature>
<accession>A0A0B3RRH4</accession>
<dbReference type="GO" id="GO:0004834">
    <property type="term" value="F:tryptophan synthase activity"/>
    <property type="evidence" value="ECO:0007669"/>
    <property type="project" value="UniProtKB-EC"/>
</dbReference>
<protein>
    <submittedName>
        <fullName evidence="3">Tryptophan synthase subunit beta</fullName>
        <ecNumber evidence="3">4.2.1.20</ecNumber>
    </submittedName>
</protein>
<reference evidence="3 4" key="1">
    <citation type="submission" date="2014-10" db="EMBL/GenBank/DDBJ databases">
        <title>Genome sequence of Ponticoccus sp. strain UMTAT08 isolated from clonal culture of toxic dinoflagellate Alexandrium tamiyavanichii.</title>
        <authorList>
            <person name="Gan H.Y."/>
            <person name="Muhd D.-D."/>
            <person name="Mohd Noor M.E."/>
            <person name="Yeong Y.S."/>
            <person name="Usup G."/>
        </authorList>
    </citation>
    <scope>NUCLEOTIDE SEQUENCE [LARGE SCALE GENOMIC DNA]</scope>
    <source>
        <strain evidence="3 4">UMTAT08</strain>
    </source>
</reference>
<evidence type="ECO:0000256" key="1">
    <source>
        <dbReference type="SAM" id="MobiDB-lite"/>
    </source>
</evidence>
<keyword evidence="4" id="KW-1185">Reference proteome</keyword>
<name>A0A0B3RRH4_9RHOB</name>
<dbReference type="EMBL" id="JSUQ01000026">
    <property type="protein sequence ID" value="KHQ50477.1"/>
    <property type="molecule type" value="Genomic_DNA"/>
</dbReference>
<comment type="caution">
    <text evidence="3">The sequence shown here is derived from an EMBL/GenBank/DDBJ whole genome shotgun (WGS) entry which is preliminary data.</text>
</comment>
<dbReference type="Proteomes" id="UP000030960">
    <property type="component" value="Unassembled WGS sequence"/>
</dbReference>
<proteinExistence type="predicted"/>
<evidence type="ECO:0000313" key="4">
    <source>
        <dbReference type="Proteomes" id="UP000030960"/>
    </source>
</evidence>
<feature type="compositionally biased region" description="Basic and acidic residues" evidence="1">
    <location>
        <begin position="132"/>
        <end position="164"/>
    </location>
</feature>
<keyword evidence="3" id="KW-0456">Lyase</keyword>
<keyword evidence="2" id="KW-0732">Signal</keyword>
<dbReference type="OrthoDB" id="7869758at2"/>
<evidence type="ECO:0000313" key="3">
    <source>
        <dbReference type="EMBL" id="KHQ50477.1"/>
    </source>
</evidence>
<sequence length="177" mass="18445">MRLFLICIGLFVSLLCTPPAMAQSYRDRVIQSLTDQGFSNFRVRRTWLGYDQIIALGPDGRREVVLNPSTGAILRDYLYTSETPRSGSAPLARGSTPPAGSTPPEAADAGTAAPPDAQPDTAPPNEGAPGQQDKDGPPGQADKDGPPGQGDKGDPRGRSDDKPGADPPGRDGAPGLN</sequence>
<feature type="compositionally biased region" description="Low complexity" evidence="1">
    <location>
        <begin position="102"/>
        <end position="124"/>
    </location>
</feature>
<dbReference type="AlphaFoldDB" id="A0A0B3RRH4"/>
<gene>
    <name evidence="3" type="ORF">OA50_04985</name>
</gene>
<dbReference type="STRING" id="561184.SAMN05216376_12124"/>
<feature type="region of interest" description="Disordered" evidence="1">
    <location>
        <begin position="82"/>
        <end position="177"/>
    </location>
</feature>